<dbReference type="SMART" id="SM00065">
    <property type="entry name" value="GAF"/>
    <property type="match status" value="1"/>
</dbReference>
<evidence type="ECO:0000313" key="2">
    <source>
        <dbReference type="EMBL" id="EGK72992.1"/>
    </source>
</evidence>
<dbReference type="STRING" id="1000565.METUNv1_00827"/>
<name>F5R925_METUF</name>
<protein>
    <recommendedName>
        <fullName evidence="1">GAF domain-containing protein</fullName>
    </recommendedName>
</protein>
<keyword evidence="3" id="KW-1185">Reference proteome</keyword>
<gene>
    <name evidence="2" type="ORF">METUNv1_00827</name>
</gene>
<evidence type="ECO:0000313" key="3">
    <source>
        <dbReference type="Proteomes" id="UP000005019"/>
    </source>
</evidence>
<dbReference type="InterPro" id="IPR029016">
    <property type="entry name" value="GAF-like_dom_sf"/>
</dbReference>
<dbReference type="AlphaFoldDB" id="F5R925"/>
<evidence type="ECO:0000259" key="1">
    <source>
        <dbReference type="SMART" id="SM00065"/>
    </source>
</evidence>
<dbReference type="OrthoDB" id="6116130at2"/>
<dbReference type="EMBL" id="AFHG01000030">
    <property type="protein sequence ID" value="EGK72992.1"/>
    <property type="molecule type" value="Genomic_DNA"/>
</dbReference>
<comment type="caution">
    <text evidence="2">The sequence shown here is derived from an EMBL/GenBank/DDBJ whole genome shotgun (WGS) entry which is preliminary data.</text>
</comment>
<accession>F5R925</accession>
<sequence length="240" mass="25477">MTNEAKAAPANDRGLLQQALDAAAEACWARLPCERVTIMLADGEGEQAVLAVAAWRGELHEEALNARVRSGGSIAGRVFATGEPHRVDDADAAHHASSARGEGGSFICMPLPLDGRVLGVINVRRARGAQAFSEIEQQMLECLALFAGKSLQSAELGFLLKSEFAQRALAGEGRSASSDAFAQGMAQPAQVARMLAKSFYREMRAAGFGNDQIVGAAGEIIDQLSSSLRKHGKRMERGRS</sequence>
<dbReference type="RefSeq" id="WP_008059100.1">
    <property type="nucleotide sequence ID" value="NZ_AFHG01000030.1"/>
</dbReference>
<dbReference type="eggNOG" id="COG2203">
    <property type="taxonomic scope" value="Bacteria"/>
</dbReference>
<dbReference type="Pfam" id="PF01590">
    <property type="entry name" value="GAF"/>
    <property type="match status" value="1"/>
</dbReference>
<proteinExistence type="predicted"/>
<reference evidence="2 3" key="1">
    <citation type="journal article" date="2011" name="J. Bacteriol.">
        <title>Genome sequence of Methyloversatilis universalis FAM5T, a methylotrophic representative of the order Rhodocyclales.</title>
        <authorList>
            <person name="Kittichotirat W."/>
            <person name="Good N.M."/>
            <person name="Hall R."/>
            <person name="Bringel F."/>
            <person name="Lajus A."/>
            <person name="Medigue C."/>
            <person name="Smalley N.E."/>
            <person name="Beck D."/>
            <person name="Bumgarner R."/>
            <person name="Vuilleumier S."/>
            <person name="Kalyuzhnaya M.G."/>
        </authorList>
    </citation>
    <scope>NUCLEOTIDE SEQUENCE [LARGE SCALE GENOMIC DNA]</scope>
    <source>
        <strain evidence="3">ATCC BAA-1314 / JCM 13912 / FAM5</strain>
    </source>
</reference>
<dbReference type="Gene3D" id="3.30.450.40">
    <property type="match status" value="1"/>
</dbReference>
<feature type="domain" description="GAF" evidence="1">
    <location>
        <begin position="15"/>
        <end position="161"/>
    </location>
</feature>
<dbReference type="InterPro" id="IPR003018">
    <property type="entry name" value="GAF"/>
</dbReference>
<dbReference type="Proteomes" id="UP000005019">
    <property type="component" value="Unassembled WGS sequence"/>
</dbReference>
<dbReference type="SUPFAM" id="SSF55781">
    <property type="entry name" value="GAF domain-like"/>
    <property type="match status" value="1"/>
</dbReference>
<organism evidence="2 3">
    <name type="scientific">Methyloversatilis universalis (strain ATCC BAA-1314 / DSM 25237 / JCM 13912 / CCUG 52030 / FAM5)</name>
    <dbReference type="NCBI Taxonomy" id="1000565"/>
    <lineage>
        <taxon>Bacteria</taxon>
        <taxon>Pseudomonadati</taxon>
        <taxon>Pseudomonadota</taxon>
        <taxon>Betaproteobacteria</taxon>
        <taxon>Nitrosomonadales</taxon>
        <taxon>Sterolibacteriaceae</taxon>
        <taxon>Methyloversatilis</taxon>
    </lineage>
</organism>